<proteinExistence type="predicted"/>
<evidence type="ECO:0000313" key="1">
    <source>
        <dbReference type="EMBL" id="SBT04669.1"/>
    </source>
</evidence>
<accession>A0A1A8XHK8</accession>
<evidence type="ECO:0000313" key="2">
    <source>
        <dbReference type="Proteomes" id="UP000199169"/>
    </source>
</evidence>
<dbReference type="Proteomes" id="UP000199169">
    <property type="component" value="Unassembled WGS sequence"/>
</dbReference>
<keyword evidence="2" id="KW-1185">Reference proteome</keyword>
<dbReference type="STRING" id="1860102.ACCAA_1740008"/>
<name>A0A1A8XHK8_9PROT</name>
<reference evidence="1 2" key="1">
    <citation type="submission" date="2016-06" db="EMBL/GenBank/DDBJ databases">
        <authorList>
            <person name="Kjaerup R.B."/>
            <person name="Dalgaard T.S."/>
            <person name="Juul-Madsen H.R."/>
        </authorList>
    </citation>
    <scope>NUCLEOTIDE SEQUENCE [LARGE SCALE GENOMIC DNA]</scope>
    <source>
        <strain evidence="1">3</strain>
    </source>
</reference>
<dbReference type="AlphaFoldDB" id="A0A1A8XHK8"/>
<protein>
    <submittedName>
        <fullName evidence="1">Uncharacterized protein</fullName>
    </submittedName>
</protein>
<sequence length="163" mass="18032">MTRRKGLILAPVPIPALLNACDPRPTPRSIGTRGMNSNPLNYARWCAMAYLLTPEGIHAKLRLTRNDLTRKEQEYIVTTAEIDHMRAALGVDNDRREIAARSRTGLKEPVGVRKPASQPAAAAYLKDDDDSGEASEQVAFKRRAVPNGVVTPCAECKNIRAWR</sequence>
<gene>
    <name evidence="1" type="ORF">ACCAA_1740008</name>
</gene>
<organism evidence="1 2">
    <name type="scientific">Candidatus Accumulibacter aalborgensis</name>
    <dbReference type="NCBI Taxonomy" id="1860102"/>
    <lineage>
        <taxon>Bacteria</taxon>
        <taxon>Pseudomonadati</taxon>
        <taxon>Pseudomonadota</taxon>
        <taxon>Betaproteobacteria</taxon>
        <taxon>Candidatus Accumulibacter</taxon>
    </lineage>
</organism>
<dbReference type="EMBL" id="FLQX01000084">
    <property type="protein sequence ID" value="SBT04669.1"/>
    <property type="molecule type" value="Genomic_DNA"/>
</dbReference>